<accession>A0A8B3GI04</accession>
<evidence type="ECO:0000313" key="1">
    <source>
        <dbReference type="EMBL" id="RNE25317.1"/>
    </source>
</evidence>
<gene>
    <name evidence="1" type="ORF">FAM6012_03013</name>
</gene>
<organism evidence="1 2">
    <name type="scientific">Lacticaseibacillus paracasei</name>
    <name type="common">Lactobacillus paracasei</name>
    <dbReference type="NCBI Taxonomy" id="1597"/>
    <lineage>
        <taxon>Bacteria</taxon>
        <taxon>Bacillati</taxon>
        <taxon>Bacillota</taxon>
        <taxon>Bacilli</taxon>
        <taxon>Lactobacillales</taxon>
        <taxon>Lactobacillaceae</taxon>
        <taxon>Lacticaseibacillus</taxon>
    </lineage>
</organism>
<evidence type="ECO:0000313" key="2">
    <source>
        <dbReference type="Proteomes" id="UP000284123"/>
    </source>
</evidence>
<proteinExistence type="predicted"/>
<protein>
    <submittedName>
        <fullName evidence="1">Uncharacterized protein</fullName>
    </submittedName>
</protein>
<reference evidence="1 2" key="1">
    <citation type="journal article" date="2018" name="Front. Microbiol.">
        <title>Conversion of Methionine to Cysteine in Lactobacillus paracasei Depends on the Highly Mobile cysK-ctl-cysE Gene Cluster.</title>
        <authorList>
            <person name="Wuthrich D."/>
            <person name="Irmler S."/>
            <person name="Berthoud H."/>
            <person name="Guggenbuhl B."/>
            <person name="Eugster E."/>
            <person name="Bruggmann R."/>
        </authorList>
    </citation>
    <scope>NUCLEOTIDE SEQUENCE [LARGE SCALE GENOMIC DNA]</scope>
    <source>
        <strain evidence="1 2">FAM6012</strain>
    </source>
</reference>
<name>A0A8B3GI04_LACPA</name>
<sequence length="41" mass="4615">MSTMGDISREARPNYIAGQYTNAMALRIELKNSRPNGRLFA</sequence>
<dbReference type="Proteomes" id="UP000284123">
    <property type="component" value="Unassembled WGS sequence"/>
</dbReference>
<comment type="caution">
    <text evidence="1">The sequence shown here is derived from an EMBL/GenBank/DDBJ whole genome shotgun (WGS) entry which is preliminary data.</text>
</comment>
<dbReference type="EMBL" id="LKGI01000133">
    <property type="protein sequence ID" value="RNE25317.1"/>
    <property type="molecule type" value="Genomic_DNA"/>
</dbReference>
<dbReference type="AlphaFoldDB" id="A0A8B3GI04"/>